<dbReference type="Proteomes" id="UP000284706">
    <property type="component" value="Unassembled WGS sequence"/>
</dbReference>
<dbReference type="AlphaFoldDB" id="A0A409Y5B9"/>
<dbReference type="InterPro" id="IPR036063">
    <property type="entry name" value="Smr_dom_sf"/>
</dbReference>
<comment type="caution">
    <text evidence="4">The sequence shown here is derived from an EMBL/GenBank/DDBJ whole genome shotgun (WGS) entry which is preliminary data.</text>
</comment>
<feature type="region of interest" description="Disordered" evidence="2">
    <location>
        <begin position="510"/>
        <end position="549"/>
    </location>
</feature>
<dbReference type="Gene3D" id="3.30.1370.110">
    <property type="match status" value="1"/>
</dbReference>
<name>A0A409Y5B9_9AGAR</name>
<feature type="region of interest" description="Disordered" evidence="2">
    <location>
        <begin position="472"/>
        <end position="491"/>
    </location>
</feature>
<feature type="compositionally biased region" description="Basic and acidic residues" evidence="2">
    <location>
        <begin position="426"/>
        <end position="440"/>
    </location>
</feature>
<keyword evidence="1" id="KW-0175">Coiled coil</keyword>
<dbReference type="PROSITE" id="PS50828">
    <property type="entry name" value="SMR"/>
    <property type="match status" value="1"/>
</dbReference>
<feature type="compositionally biased region" description="Polar residues" evidence="2">
    <location>
        <begin position="197"/>
        <end position="208"/>
    </location>
</feature>
<dbReference type="SMART" id="SM00463">
    <property type="entry name" value="SMR"/>
    <property type="match status" value="1"/>
</dbReference>
<protein>
    <recommendedName>
        <fullName evidence="3">Smr domain-containing protein</fullName>
    </recommendedName>
</protein>
<feature type="region of interest" description="Disordered" evidence="2">
    <location>
        <begin position="109"/>
        <end position="128"/>
    </location>
</feature>
<gene>
    <name evidence="4" type="ORF">CVT26_003463</name>
</gene>
<evidence type="ECO:0000259" key="3">
    <source>
        <dbReference type="PROSITE" id="PS50828"/>
    </source>
</evidence>
<evidence type="ECO:0000256" key="1">
    <source>
        <dbReference type="SAM" id="Coils"/>
    </source>
</evidence>
<feature type="coiled-coil region" evidence="1">
    <location>
        <begin position="562"/>
        <end position="589"/>
    </location>
</feature>
<dbReference type="STRING" id="231916.A0A409Y5B9"/>
<dbReference type="InParanoid" id="A0A409Y5B9"/>
<organism evidence="4 5">
    <name type="scientific">Gymnopilus dilepis</name>
    <dbReference type="NCBI Taxonomy" id="231916"/>
    <lineage>
        <taxon>Eukaryota</taxon>
        <taxon>Fungi</taxon>
        <taxon>Dikarya</taxon>
        <taxon>Basidiomycota</taxon>
        <taxon>Agaricomycotina</taxon>
        <taxon>Agaricomycetes</taxon>
        <taxon>Agaricomycetidae</taxon>
        <taxon>Agaricales</taxon>
        <taxon>Agaricineae</taxon>
        <taxon>Hymenogastraceae</taxon>
        <taxon>Gymnopilus</taxon>
    </lineage>
</organism>
<dbReference type="InterPro" id="IPR002625">
    <property type="entry name" value="Smr_dom"/>
</dbReference>
<dbReference type="OrthoDB" id="3231855at2759"/>
<sequence>MDVILSIVAGLGLRLFLVLITGANASNKLIIAVLGVWEGVVLHQLSGRSPSSNLDHFLAYGLRITVDLLVSKDLQRIVMLVLWSILGTFTSEALVPHASLREDVQRARDRVKERRHRHSRTVPAAVPILSTPLPPRVRAYKAPDPNQAQTSITPLLPIEPPPDSSTPIFLSERPPTPPSFFLQEHTSASPSPKPVQLQLQTDGLTTHDSLPRRPQSGLATILDHSPNSPSPLHVPRHLPTPPDSAQADSAAPSDGLNDTSNNEIYETHIPRFDSQLYTIPEVSSPEDNVTPPETNEVADNDPNTANDEDKGSLELTPEATNVPLPVPNPGLRRMPSKASSLMEWLSSQPSKPKPEPIFVNAFAATSETNLPLPVRLRHQEPLFQIETPTDLVDVAKNQIVGHPLDQDIPSGEETESDELRTPAAHRGRDVETDNEQDHDPLLTPTQPQLDQLEQQLSPLSLNVRSALDQDEFRATDSGPPTGTTDSNTDPVSQAVADLDDLQIPGSLSENILLQPPLPPSGPLITTTFQESPPPASPSTINSDPSDVSDLSTRVPNKLYRHADELRQKARQEELLRAQFEAQRRQAEADGRTIDALALKIKVREMDAETYKLHEKAARRYFVARNPLATSSEIDVHGLRPREAFDRIERAIVKAHDEKRTTLRVIVGKGLHSVNQKPTLKPAVLREMQRQGIPCDVDVRNPGVLIVRLPTS</sequence>
<keyword evidence="5" id="KW-1185">Reference proteome</keyword>
<evidence type="ECO:0000256" key="2">
    <source>
        <dbReference type="SAM" id="MobiDB-lite"/>
    </source>
</evidence>
<dbReference type="PANTHER" id="PTHR47417">
    <property type="entry name" value="SMR DOMAIN-CONTAINING PROTEIN YPL199C"/>
    <property type="match status" value="1"/>
</dbReference>
<accession>A0A409Y5B9</accession>
<proteinExistence type="predicted"/>
<dbReference type="InterPro" id="IPR053020">
    <property type="entry name" value="Smr_domain_protein"/>
</dbReference>
<evidence type="ECO:0000313" key="4">
    <source>
        <dbReference type="EMBL" id="PPQ98212.1"/>
    </source>
</evidence>
<feature type="compositionally biased region" description="Polar residues" evidence="2">
    <location>
        <begin position="537"/>
        <end position="549"/>
    </location>
</feature>
<feature type="region of interest" description="Disordered" evidence="2">
    <location>
        <begin position="282"/>
        <end position="331"/>
    </location>
</feature>
<dbReference type="Pfam" id="PF01713">
    <property type="entry name" value="Smr"/>
    <property type="match status" value="1"/>
</dbReference>
<feature type="region of interest" description="Disordered" evidence="2">
    <location>
        <begin position="135"/>
        <end position="261"/>
    </location>
</feature>
<dbReference type="EMBL" id="NHYE01001139">
    <property type="protein sequence ID" value="PPQ98212.1"/>
    <property type="molecule type" value="Genomic_DNA"/>
</dbReference>
<feature type="compositionally biased region" description="Polar residues" evidence="2">
    <location>
        <begin position="478"/>
        <end position="491"/>
    </location>
</feature>
<feature type="compositionally biased region" description="Low complexity" evidence="2">
    <location>
        <begin position="243"/>
        <end position="254"/>
    </location>
</feature>
<evidence type="ECO:0000313" key="5">
    <source>
        <dbReference type="Proteomes" id="UP000284706"/>
    </source>
</evidence>
<dbReference type="SUPFAM" id="SSF160443">
    <property type="entry name" value="SMR domain-like"/>
    <property type="match status" value="1"/>
</dbReference>
<feature type="region of interest" description="Disordered" evidence="2">
    <location>
        <begin position="402"/>
        <end position="445"/>
    </location>
</feature>
<feature type="domain" description="Smr" evidence="3">
    <location>
        <begin position="633"/>
        <end position="709"/>
    </location>
</feature>
<dbReference type="PANTHER" id="PTHR47417:SF1">
    <property type="entry name" value="SMR DOMAIN-CONTAINING PROTEIN YPL199C"/>
    <property type="match status" value="1"/>
</dbReference>
<reference evidence="4 5" key="1">
    <citation type="journal article" date="2018" name="Evol. Lett.">
        <title>Horizontal gene cluster transfer increased hallucinogenic mushroom diversity.</title>
        <authorList>
            <person name="Reynolds H.T."/>
            <person name="Vijayakumar V."/>
            <person name="Gluck-Thaler E."/>
            <person name="Korotkin H.B."/>
            <person name="Matheny P.B."/>
            <person name="Slot J.C."/>
        </authorList>
    </citation>
    <scope>NUCLEOTIDE SEQUENCE [LARGE SCALE GENOMIC DNA]</scope>
    <source>
        <strain evidence="4 5">SRW20</strain>
    </source>
</reference>